<dbReference type="Proteomes" id="UP001064971">
    <property type="component" value="Chromosome"/>
</dbReference>
<reference evidence="3" key="1">
    <citation type="submission" date="2022-07" db="EMBL/GenBank/DDBJ databases">
        <title>Complete Genome Sequence of the Radioresistant Bacterium Deinococcus aetherius ST0316, Isolated from the Air Dust collected in Lower Stratosphere above Japan.</title>
        <authorList>
            <person name="Satoh K."/>
            <person name="Hagiwara K."/>
            <person name="Katsumata K."/>
            <person name="Kubo A."/>
            <person name="Yokobori S."/>
            <person name="Yamagishi A."/>
            <person name="Oono Y."/>
            <person name="Narumi I."/>
        </authorList>
    </citation>
    <scope>NUCLEOTIDE SEQUENCE</scope>
    <source>
        <strain evidence="3">ST0316</strain>
    </source>
</reference>
<dbReference type="EMBL" id="AP026560">
    <property type="protein sequence ID" value="BDP42433.1"/>
    <property type="molecule type" value="Genomic_DNA"/>
</dbReference>
<evidence type="ECO:0000259" key="2">
    <source>
        <dbReference type="Pfam" id="PF01337"/>
    </source>
</evidence>
<protein>
    <submittedName>
        <fullName evidence="3">Barnase inhibitor</fullName>
    </submittedName>
</protein>
<gene>
    <name evidence="3" type="ORF">DAETH_24020</name>
</gene>
<dbReference type="SUPFAM" id="SSF52038">
    <property type="entry name" value="Barstar-related"/>
    <property type="match status" value="1"/>
</dbReference>
<keyword evidence="4" id="KW-1185">Reference proteome</keyword>
<name>A0ABN6RGG9_9DEIO</name>
<dbReference type="InterPro" id="IPR000468">
    <property type="entry name" value="Barstar"/>
</dbReference>
<evidence type="ECO:0000256" key="1">
    <source>
        <dbReference type="ARBA" id="ARBA00006845"/>
    </source>
</evidence>
<dbReference type="InterPro" id="IPR035905">
    <property type="entry name" value="Barstar-like_sf"/>
</dbReference>
<comment type="similarity">
    <text evidence="1">Belongs to the barstar family.</text>
</comment>
<dbReference type="Pfam" id="PF01337">
    <property type="entry name" value="Barstar"/>
    <property type="match status" value="1"/>
</dbReference>
<sequence>MHDGRTAYVLLDTAKVHDWASLHKVCAEAFGFPEFYGRNMNAWMDCLTYLHEGDGMSRFTLEAGEHLFVLLPDFEIFAARVPEIAEALLSCTAFVNQRYLEQKEMPCLALVLQ</sequence>
<feature type="domain" description="Barstar (barnase inhibitor)" evidence="2">
    <location>
        <begin position="9"/>
        <end position="106"/>
    </location>
</feature>
<dbReference type="Gene3D" id="3.30.370.10">
    <property type="entry name" value="Barstar-like"/>
    <property type="match status" value="1"/>
</dbReference>
<accession>A0ABN6RGG9</accession>
<evidence type="ECO:0000313" key="4">
    <source>
        <dbReference type="Proteomes" id="UP001064971"/>
    </source>
</evidence>
<proteinExistence type="inferred from homology"/>
<evidence type="ECO:0000313" key="3">
    <source>
        <dbReference type="EMBL" id="BDP42433.1"/>
    </source>
</evidence>
<organism evidence="3 4">
    <name type="scientific">Deinococcus aetherius</name>
    <dbReference type="NCBI Taxonomy" id="200252"/>
    <lineage>
        <taxon>Bacteria</taxon>
        <taxon>Thermotogati</taxon>
        <taxon>Deinococcota</taxon>
        <taxon>Deinococci</taxon>
        <taxon>Deinococcales</taxon>
        <taxon>Deinococcaceae</taxon>
        <taxon>Deinococcus</taxon>
    </lineage>
</organism>
<dbReference type="RefSeq" id="WP_264775129.1">
    <property type="nucleotide sequence ID" value="NZ_AP026560.1"/>
</dbReference>